<organism evidence="2 3">
    <name type="scientific">Stegodyphus mimosarum</name>
    <name type="common">African social velvet spider</name>
    <dbReference type="NCBI Taxonomy" id="407821"/>
    <lineage>
        <taxon>Eukaryota</taxon>
        <taxon>Metazoa</taxon>
        <taxon>Ecdysozoa</taxon>
        <taxon>Arthropoda</taxon>
        <taxon>Chelicerata</taxon>
        <taxon>Arachnida</taxon>
        <taxon>Araneae</taxon>
        <taxon>Araneomorphae</taxon>
        <taxon>Entelegynae</taxon>
        <taxon>Eresoidea</taxon>
        <taxon>Eresidae</taxon>
        <taxon>Stegodyphus</taxon>
    </lineage>
</organism>
<evidence type="ECO:0000256" key="1">
    <source>
        <dbReference type="SAM" id="MobiDB-lite"/>
    </source>
</evidence>
<sequence>MLPDLEEISIKCYSYLNDSAKYIFQLKKLQYLDISGCHIEYVWPEFRAYELPFYKAIQESQLDTLKVLRASDCGIMEILIIALLQKAPHLVDLDLSSCRVGNETLKVISKFLIHLKYLNLENSSVSDSGLIGKIKLCCTTCEDEYTSKQLLNIKGLEKLNLSRCAHITEACVIQAIQFQFLRELYLEGCKISDRAMLRMYLNNPCLQKVIHSDFNLKRKYESKHDKKGKHRSPADKKGRHR</sequence>
<dbReference type="OrthoDB" id="6483158at2759"/>
<feature type="non-terminal residue" evidence="2">
    <location>
        <position position="241"/>
    </location>
</feature>
<name>A0A087U661_STEMI</name>
<evidence type="ECO:0000313" key="3">
    <source>
        <dbReference type="Proteomes" id="UP000054359"/>
    </source>
</evidence>
<dbReference type="InterPro" id="IPR001611">
    <property type="entry name" value="Leu-rich_rpt"/>
</dbReference>
<dbReference type="Pfam" id="PF00560">
    <property type="entry name" value="LRR_1"/>
    <property type="match status" value="1"/>
</dbReference>
<gene>
    <name evidence="2" type="ORF">X975_08601</name>
</gene>
<accession>A0A087U661</accession>
<dbReference type="Gene3D" id="3.80.10.10">
    <property type="entry name" value="Ribonuclease Inhibitor"/>
    <property type="match status" value="1"/>
</dbReference>
<dbReference type="SUPFAM" id="SSF52047">
    <property type="entry name" value="RNI-like"/>
    <property type="match status" value="1"/>
</dbReference>
<feature type="region of interest" description="Disordered" evidence="1">
    <location>
        <begin position="220"/>
        <end position="241"/>
    </location>
</feature>
<keyword evidence="3" id="KW-1185">Reference proteome</keyword>
<protein>
    <submittedName>
        <fullName evidence="2">Uncharacterized protein</fullName>
    </submittedName>
</protein>
<dbReference type="STRING" id="407821.A0A087U661"/>
<dbReference type="GO" id="GO:0031146">
    <property type="term" value="P:SCF-dependent proteasomal ubiquitin-dependent protein catabolic process"/>
    <property type="evidence" value="ECO:0007669"/>
    <property type="project" value="TreeGrafter"/>
</dbReference>
<reference evidence="2 3" key="1">
    <citation type="submission" date="2013-11" db="EMBL/GenBank/DDBJ databases">
        <title>Genome sequencing of Stegodyphus mimosarum.</title>
        <authorList>
            <person name="Bechsgaard J."/>
        </authorList>
    </citation>
    <scope>NUCLEOTIDE SEQUENCE [LARGE SCALE GENOMIC DNA]</scope>
</reference>
<dbReference type="EMBL" id="KK118382">
    <property type="protein sequence ID" value="KFM72850.1"/>
    <property type="molecule type" value="Genomic_DNA"/>
</dbReference>
<dbReference type="Proteomes" id="UP000054359">
    <property type="component" value="Unassembled WGS sequence"/>
</dbReference>
<evidence type="ECO:0000313" key="2">
    <source>
        <dbReference type="EMBL" id="KFM72850.1"/>
    </source>
</evidence>
<proteinExistence type="predicted"/>
<feature type="compositionally biased region" description="Basic and acidic residues" evidence="1">
    <location>
        <begin position="232"/>
        <end position="241"/>
    </location>
</feature>
<dbReference type="GO" id="GO:0019005">
    <property type="term" value="C:SCF ubiquitin ligase complex"/>
    <property type="evidence" value="ECO:0007669"/>
    <property type="project" value="TreeGrafter"/>
</dbReference>
<dbReference type="PANTHER" id="PTHR13318">
    <property type="entry name" value="PARTNER OF PAIRED, ISOFORM B-RELATED"/>
    <property type="match status" value="1"/>
</dbReference>
<dbReference type="Pfam" id="PF13516">
    <property type="entry name" value="LRR_6"/>
    <property type="match status" value="1"/>
</dbReference>
<dbReference type="InterPro" id="IPR032675">
    <property type="entry name" value="LRR_dom_sf"/>
</dbReference>
<dbReference type="AlphaFoldDB" id="A0A087U661"/>